<comment type="caution">
    <text evidence="12">The sequence shown here is derived from an EMBL/GenBank/DDBJ whole genome shotgun (WGS) entry which is preliminary data.</text>
</comment>
<evidence type="ECO:0000313" key="13">
    <source>
        <dbReference type="Proteomes" id="UP000799439"/>
    </source>
</evidence>
<dbReference type="GO" id="GO:0000462">
    <property type="term" value="P:maturation of SSU-rRNA from tricistronic rRNA transcript (SSU-rRNA, 5.8S rRNA, LSU-rRNA)"/>
    <property type="evidence" value="ECO:0007669"/>
    <property type="project" value="TreeGrafter"/>
</dbReference>
<feature type="region of interest" description="Disordered" evidence="11">
    <location>
        <begin position="316"/>
        <end position="351"/>
    </location>
</feature>
<dbReference type="EMBL" id="ML996082">
    <property type="protein sequence ID" value="KAF2156164.1"/>
    <property type="molecule type" value="Genomic_DNA"/>
</dbReference>
<feature type="compositionally biased region" description="Basic and acidic residues" evidence="11">
    <location>
        <begin position="273"/>
        <end position="297"/>
    </location>
</feature>
<keyword evidence="13" id="KW-1185">Reference proteome</keyword>
<name>A0A9P4MNE9_9PEZI</name>
<evidence type="ECO:0000256" key="5">
    <source>
        <dbReference type="ARBA" id="ARBA00022552"/>
    </source>
</evidence>
<proteinExistence type="inferred from homology"/>
<evidence type="ECO:0000256" key="3">
    <source>
        <dbReference type="ARBA" id="ARBA00011167"/>
    </source>
</evidence>
<dbReference type="Pfam" id="PF06102">
    <property type="entry name" value="RRP36"/>
    <property type="match status" value="1"/>
</dbReference>
<feature type="compositionally biased region" description="Basic and acidic residues" evidence="11">
    <location>
        <begin position="316"/>
        <end position="328"/>
    </location>
</feature>
<comment type="subunit">
    <text evidence="3 10">Associates with 90S and pre-40S pre-ribosomal particles.</text>
</comment>
<evidence type="ECO:0000256" key="7">
    <source>
        <dbReference type="ARBA" id="ARBA00023242"/>
    </source>
</evidence>
<evidence type="ECO:0000256" key="8">
    <source>
        <dbReference type="ARBA" id="ARBA00023274"/>
    </source>
</evidence>
<evidence type="ECO:0000313" key="12">
    <source>
        <dbReference type="EMBL" id="KAF2156164.1"/>
    </source>
</evidence>
<comment type="subcellular location">
    <subcellularLocation>
        <location evidence="1 10">Nucleus</location>
        <location evidence="1 10">Nucleolus</location>
    </subcellularLocation>
</comment>
<evidence type="ECO:0000256" key="2">
    <source>
        <dbReference type="ARBA" id="ARBA00009418"/>
    </source>
</evidence>
<comment type="function">
    <text evidence="9 10">Component of the 90S pre-ribosome involved in the maturation of rRNAs. Required for early cleavages of the pre-RNAs in the 40S ribosomal subunit maturation pathway.</text>
</comment>
<feature type="compositionally biased region" description="Basic and acidic residues" evidence="11">
    <location>
        <begin position="31"/>
        <end position="40"/>
    </location>
</feature>
<keyword evidence="7 10" id="KW-0539">Nucleus</keyword>
<keyword evidence="8 10" id="KW-0687">Ribonucleoprotein</keyword>
<feature type="compositionally biased region" description="Acidic residues" evidence="11">
    <location>
        <begin position="66"/>
        <end position="78"/>
    </location>
</feature>
<evidence type="ECO:0000256" key="10">
    <source>
        <dbReference type="RuleBase" id="RU368027"/>
    </source>
</evidence>
<dbReference type="GO" id="GO:0005730">
    <property type="term" value="C:nucleolus"/>
    <property type="evidence" value="ECO:0007669"/>
    <property type="project" value="UniProtKB-SubCell"/>
</dbReference>
<organism evidence="12 13">
    <name type="scientific">Myriangium duriaei CBS 260.36</name>
    <dbReference type="NCBI Taxonomy" id="1168546"/>
    <lineage>
        <taxon>Eukaryota</taxon>
        <taxon>Fungi</taxon>
        <taxon>Dikarya</taxon>
        <taxon>Ascomycota</taxon>
        <taxon>Pezizomycotina</taxon>
        <taxon>Dothideomycetes</taxon>
        <taxon>Dothideomycetidae</taxon>
        <taxon>Myriangiales</taxon>
        <taxon>Myriangiaceae</taxon>
        <taxon>Myriangium</taxon>
    </lineage>
</organism>
<dbReference type="GO" id="GO:0030686">
    <property type="term" value="C:90S preribosome"/>
    <property type="evidence" value="ECO:0007669"/>
    <property type="project" value="TreeGrafter"/>
</dbReference>
<dbReference type="InterPro" id="IPR009292">
    <property type="entry name" value="RRP36"/>
</dbReference>
<evidence type="ECO:0000256" key="9">
    <source>
        <dbReference type="ARBA" id="ARBA00025053"/>
    </source>
</evidence>
<feature type="compositionally biased region" description="Basic and acidic residues" evidence="11">
    <location>
        <begin position="114"/>
        <end position="138"/>
    </location>
</feature>
<reference evidence="12" key="1">
    <citation type="journal article" date="2020" name="Stud. Mycol.">
        <title>101 Dothideomycetes genomes: a test case for predicting lifestyles and emergence of pathogens.</title>
        <authorList>
            <person name="Haridas S."/>
            <person name="Albert R."/>
            <person name="Binder M."/>
            <person name="Bloem J."/>
            <person name="Labutti K."/>
            <person name="Salamov A."/>
            <person name="Andreopoulos B."/>
            <person name="Baker S."/>
            <person name="Barry K."/>
            <person name="Bills G."/>
            <person name="Bluhm B."/>
            <person name="Cannon C."/>
            <person name="Castanera R."/>
            <person name="Culley D."/>
            <person name="Daum C."/>
            <person name="Ezra D."/>
            <person name="Gonzalez J."/>
            <person name="Henrissat B."/>
            <person name="Kuo A."/>
            <person name="Liang C."/>
            <person name="Lipzen A."/>
            <person name="Lutzoni F."/>
            <person name="Magnuson J."/>
            <person name="Mondo S."/>
            <person name="Nolan M."/>
            <person name="Ohm R."/>
            <person name="Pangilinan J."/>
            <person name="Park H.-J."/>
            <person name="Ramirez L."/>
            <person name="Alfaro M."/>
            <person name="Sun H."/>
            <person name="Tritt A."/>
            <person name="Yoshinaga Y."/>
            <person name="Zwiers L.-H."/>
            <person name="Turgeon B."/>
            <person name="Goodwin S."/>
            <person name="Spatafora J."/>
            <person name="Crous P."/>
            <person name="Grigoriev I."/>
        </authorList>
    </citation>
    <scope>NUCLEOTIDE SEQUENCE</scope>
    <source>
        <strain evidence="12">CBS 260.36</strain>
    </source>
</reference>
<dbReference type="PANTHER" id="PTHR21738:SF0">
    <property type="entry name" value="RIBOSOMAL RNA PROCESSING PROTEIN 36 HOMOLOG"/>
    <property type="match status" value="1"/>
</dbReference>
<evidence type="ECO:0000256" key="6">
    <source>
        <dbReference type="ARBA" id="ARBA00023054"/>
    </source>
</evidence>
<keyword evidence="6" id="KW-0175">Coiled coil</keyword>
<feature type="compositionally biased region" description="Basic and acidic residues" evidence="11">
    <location>
        <begin position="145"/>
        <end position="163"/>
    </location>
</feature>
<dbReference type="PANTHER" id="PTHR21738">
    <property type="entry name" value="RIBOSOMAL RNA PROCESSING PROTEIN 36 HOMOLOG"/>
    <property type="match status" value="1"/>
</dbReference>
<feature type="compositionally biased region" description="Basic and acidic residues" evidence="11">
    <location>
        <begin position="249"/>
        <end position="259"/>
    </location>
</feature>
<accession>A0A9P4MNE9</accession>
<evidence type="ECO:0000256" key="4">
    <source>
        <dbReference type="ARBA" id="ARBA00022517"/>
    </source>
</evidence>
<dbReference type="OrthoDB" id="448446at2759"/>
<feature type="region of interest" description="Disordered" evidence="11">
    <location>
        <begin position="1"/>
        <end position="223"/>
    </location>
</feature>
<evidence type="ECO:0000256" key="1">
    <source>
        <dbReference type="ARBA" id="ARBA00004604"/>
    </source>
</evidence>
<protein>
    <recommendedName>
        <fullName evidence="10">rRNA biogenesis protein RRP36</fullName>
    </recommendedName>
</protein>
<dbReference type="AlphaFoldDB" id="A0A9P4MNE9"/>
<comment type="similarity">
    <text evidence="2 10">Belongs to the RRP36 family.</text>
</comment>
<sequence>MVNRARHPARPRPRAEDLIDAADENSAEMQHAAKDDKEGSPSESDLLSLASEGDSEADSATMNSSDAEDSESESDAPDTADQLKAVSFGALSRAQDSLARKRKRDEEQAPTQTDKLEAVRARLRDIKRARVDGEGESKGKKHKQGDRESSTRRRDGRVETHDGEDSDSDDGKGPLSRSSKHAPAAQSSRFQVSRRREVVAVPKSAARDPRFGALPGTRLNSGNTEKAYSFLEGYEEKEMGELRAAIKKSRNDGEKETLRRKLMSMENRKRSRVEKERRQKVVREHRQKEREAVGEGKKPFYLKKSEQKRLALVDRFEGMKAKDREKAVERRRKKEGQKEKKSMPAPRRIAG</sequence>
<gene>
    <name evidence="12" type="ORF">K461DRAFT_291110</name>
</gene>
<dbReference type="Proteomes" id="UP000799439">
    <property type="component" value="Unassembled WGS sequence"/>
</dbReference>
<feature type="region of interest" description="Disordered" evidence="11">
    <location>
        <begin position="247"/>
        <end position="297"/>
    </location>
</feature>
<keyword evidence="5 10" id="KW-0698">rRNA processing</keyword>
<evidence type="ECO:0000256" key="11">
    <source>
        <dbReference type="SAM" id="MobiDB-lite"/>
    </source>
</evidence>
<feature type="compositionally biased region" description="Basic residues" evidence="11">
    <location>
        <begin position="1"/>
        <end position="12"/>
    </location>
</feature>
<keyword evidence="4 10" id="KW-0690">Ribosome biogenesis</keyword>